<comment type="caution">
    <text evidence="8">The sequence shown here is derived from an EMBL/GenBank/DDBJ whole genome shotgun (WGS) entry which is preliminary data.</text>
</comment>
<evidence type="ECO:0000256" key="2">
    <source>
        <dbReference type="ARBA" id="ARBA00008681"/>
    </source>
</evidence>
<dbReference type="InterPro" id="IPR008816">
    <property type="entry name" value="Gly_zipper_2TM_dom"/>
</dbReference>
<feature type="chain" id="PRO_5030558389" description="17 kDa surface antigen" evidence="6">
    <location>
        <begin position="23"/>
        <end position="124"/>
    </location>
</feature>
<keyword evidence="6" id="KW-0732">Signal</keyword>
<sequence length="124" mass="13236">MKKTIIAAALAAIVLPSAPAFADPPHWAPAHGKRAKERSMYDSRGRYAEPRRLSSNDRVWRGNDGRYYCKRSNGTTGLIIGAAGGALLGRTVDTRGDRTLGTVLGAVGGGLLGREIDRSSARCR</sequence>
<protein>
    <recommendedName>
        <fullName evidence="3">17 kDa surface antigen</fullName>
    </recommendedName>
</protein>
<dbReference type="Pfam" id="PF05433">
    <property type="entry name" value="Rick_17kDa_Anti"/>
    <property type="match status" value="1"/>
</dbReference>
<dbReference type="GO" id="GO:0009279">
    <property type="term" value="C:cell outer membrane"/>
    <property type="evidence" value="ECO:0007669"/>
    <property type="project" value="UniProtKB-SubCell"/>
</dbReference>
<feature type="compositionally biased region" description="Basic and acidic residues" evidence="5">
    <location>
        <begin position="37"/>
        <end position="48"/>
    </location>
</feature>
<gene>
    <name evidence="8" type="ORF">GGQ88_002063</name>
</gene>
<dbReference type="EMBL" id="JACICY010000004">
    <property type="protein sequence ID" value="MBB3860794.1"/>
    <property type="molecule type" value="Genomic_DNA"/>
</dbReference>
<dbReference type="AlphaFoldDB" id="A0A7W6EWF9"/>
<proteinExistence type="inferred from homology"/>
<name>A0A7W6EWF9_9SPHN</name>
<evidence type="ECO:0000313" key="9">
    <source>
        <dbReference type="Proteomes" id="UP000562395"/>
    </source>
</evidence>
<accession>A0A7W6EWF9</accession>
<evidence type="ECO:0000256" key="4">
    <source>
        <dbReference type="ARBA" id="ARBA00023288"/>
    </source>
</evidence>
<feature type="region of interest" description="Disordered" evidence="5">
    <location>
        <begin position="24"/>
        <end position="48"/>
    </location>
</feature>
<comment type="similarity">
    <text evidence="2">Belongs to the rickettsiale 17 kDa surface antigen family.</text>
</comment>
<feature type="signal peptide" evidence="6">
    <location>
        <begin position="1"/>
        <end position="22"/>
    </location>
</feature>
<feature type="domain" description="Glycine zipper 2TM" evidence="7">
    <location>
        <begin position="77"/>
        <end position="116"/>
    </location>
</feature>
<evidence type="ECO:0000256" key="3">
    <source>
        <dbReference type="ARBA" id="ARBA00015281"/>
    </source>
</evidence>
<comment type="subcellular location">
    <subcellularLocation>
        <location evidence="1">Cell outer membrane</location>
        <topology evidence="1">Lipid-anchor</topology>
    </subcellularLocation>
</comment>
<evidence type="ECO:0000256" key="6">
    <source>
        <dbReference type="SAM" id="SignalP"/>
    </source>
</evidence>
<dbReference type="RefSeq" id="WP_183613049.1">
    <property type="nucleotide sequence ID" value="NZ_JACICY010000004.1"/>
</dbReference>
<organism evidence="8 9">
    <name type="scientific">Novosphingobium hassiacum</name>
    <dbReference type="NCBI Taxonomy" id="173676"/>
    <lineage>
        <taxon>Bacteria</taxon>
        <taxon>Pseudomonadati</taxon>
        <taxon>Pseudomonadota</taxon>
        <taxon>Alphaproteobacteria</taxon>
        <taxon>Sphingomonadales</taxon>
        <taxon>Sphingomonadaceae</taxon>
        <taxon>Novosphingobium</taxon>
    </lineage>
</organism>
<reference evidence="8 9" key="1">
    <citation type="submission" date="2020-08" db="EMBL/GenBank/DDBJ databases">
        <title>Genomic Encyclopedia of Type Strains, Phase IV (KMG-IV): sequencing the most valuable type-strain genomes for metagenomic binning, comparative biology and taxonomic classification.</title>
        <authorList>
            <person name="Goeker M."/>
        </authorList>
    </citation>
    <scope>NUCLEOTIDE SEQUENCE [LARGE SCALE GENOMIC DNA]</scope>
    <source>
        <strain evidence="8 9">DSM 14552</strain>
    </source>
</reference>
<evidence type="ECO:0000256" key="1">
    <source>
        <dbReference type="ARBA" id="ARBA00004459"/>
    </source>
</evidence>
<keyword evidence="4" id="KW-0449">Lipoprotein</keyword>
<dbReference type="Proteomes" id="UP000562395">
    <property type="component" value="Unassembled WGS sequence"/>
</dbReference>
<evidence type="ECO:0000259" key="7">
    <source>
        <dbReference type="Pfam" id="PF05433"/>
    </source>
</evidence>
<keyword evidence="9" id="KW-1185">Reference proteome</keyword>
<evidence type="ECO:0000313" key="8">
    <source>
        <dbReference type="EMBL" id="MBB3860794.1"/>
    </source>
</evidence>
<evidence type="ECO:0000256" key="5">
    <source>
        <dbReference type="SAM" id="MobiDB-lite"/>
    </source>
</evidence>